<evidence type="ECO:0000313" key="3">
    <source>
        <dbReference type="EMBL" id="RDV15521.1"/>
    </source>
</evidence>
<accession>A0A3D8LDK1</accession>
<proteinExistence type="predicted"/>
<keyword evidence="4" id="KW-1185">Reference proteome</keyword>
<reference evidence="4" key="1">
    <citation type="submission" date="2018-08" db="EMBL/GenBank/DDBJ databases">
        <authorList>
            <person name="Liu Z.-W."/>
            <person name="Du Z.-J."/>
        </authorList>
    </citation>
    <scope>NUCLEOTIDE SEQUENCE [LARGE SCALE GENOMIC DNA]</scope>
    <source>
        <strain evidence="4">H4X</strain>
    </source>
</reference>
<organism evidence="3 4">
    <name type="scientific">Pontibacter diazotrophicus</name>
    <dbReference type="NCBI Taxonomy" id="1400979"/>
    <lineage>
        <taxon>Bacteria</taxon>
        <taxon>Pseudomonadati</taxon>
        <taxon>Bacteroidota</taxon>
        <taxon>Cytophagia</taxon>
        <taxon>Cytophagales</taxon>
        <taxon>Hymenobacteraceae</taxon>
        <taxon>Pontibacter</taxon>
    </lineage>
</organism>
<evidence type="ECO:0000313" key="4">
    <source>
        <dbReference type="Proteomes" id="UP000256708"/>
    </source>
</evidence>
<dbReference type="RefSeq" id="WP_115565116.1">
    <property type="nucleotide sequence ID" value="NZ_QRGR01000008.1"/>
</dbReference>
<evidence type="ECO:0000256" key="1">
    <source>
        <dbReference type="SAM" id="SignalP"/>
    </source>
</evidence>
<feature type="signal peptide" evidence="1">
    <location>
        <begin position="1"/>
        <end position="22"/>
    </location>
</feature>
<dbReference type="AlphaFoldDB" id="A0A3D8LDK1"/>
<comment type="caution">
    <text evidence="3">The sequence shown here is derived from an EMBL/GenBank/DDBJ whole genome shotgun (WGS) entry which is preliminary data.</text>
</comment>
<protein>
    <recommendedName>
        <fullName evidence="2">DUF6268 domain-containing protein</fullName>
    </recommendedName>
</protein>
<evidence type="ECO:0000259" key="2">
    <source>
        <dbReference type="Pfam" id="PF19783"/>
    </source>
</evidence>
<dbReference type="EMBL" id="QRGR01000008">
    <property type="protein sequence ID" value="RDV15521.1"/>
    <property type="molecule type" value="Genomic_DNA"/>
</dbReference>
<dbReference type="OrthoDB" id="1112363at2"/>
<dbReference type="InterPro" id="IPR046235">
    <property type="entry name" value="DUF6268"/>
</dbReference>
<keyword evidence="1" id="KW-0732">Signal</keyword>
<gene>
    <name evidence="3" type="ORF">DXT99_08510</name>
</gene>
<sequence length="347" mass="40135">MIKTNLLLCVVVLLCFWQQAQAQRTEKTEGLQDVIEYASPGVRNMGKPRGIVIGYERLPQFDIESRSPDPTVGNGSNRVRRNNLFDVRALAPILNKPQTKLILGFGYNFEEYNFSNLPANYSLYQNLEDKNLKSIGLQLAYLHSLDERRFYLIRVKGELNGDYTNDNVNIVDYLKTTVDIAYGWKLNPDHSWGIGAQLGYTFGRRRVLPGVLYNRTFNDKWGVESIFPANLRLRHNANEKTLLYVGYRLEGASYNLYLNEPPLSPFGQVELRRTDIKALVRMEREIYDFLWFSVEAGFRQYYRNRIFDEIGSTNELIDNDLAGTGYIGVELYAVPPRKWVEKSRNNN</sequence>
<dbReference type="Proteomes" id="UP000256708">
    <property type="component" value="Unassembled WGS sequence"/>
</dbReference>
<name>A0A3D8LDK1_9BACT</name>
<dbReference type="Gene3D" id="2.40.160.50">
    <property type="entry name" value="membrane protein fhac: a member of the omp85/tpsb transporter family"/>
    <property type="match status" value="1"/>
</dbReference>
<feature type="chain" id="PRO_5017810159" description="DUF6268 domain-containing protein" evidence="1">
    <location>
        <begin position="23"/>
        <end position="347"/>
    </location>
</feature>
<dbReference type="Pfam" id="PF19783">
    <property type="entry name" value="DUF6268"/>
    <property type="match status" value="1"/>
</dbReference>
<feature type="domain" description="DUF6268" evidence="2">
    <location>
        <begin position="120"/>
        <end position="298"/>
    </location>
</feature>